<dbReference type="PANTHER" id="PTHR30388:SF6">
    <property type="entry name" value="XANTHINE DEHYDROGENASE SUBUNIT A-RELATED"/>
    <property type="match status" value="1"/>
</dbReference>
<evidence type="ECO:0000259" key="1">
    <source>
        <dbReference type="Pfam" id="PF02625"/>
    </source>
</evidence>
<proteinExistence type="predicted"/>
<organism evidence="2">
    <name type="scientific">marine metagenome</name>
    <dbReference type="NCBI Taxonomy" id="408172"/>
    <lineage>
        <taxon>unclassified sequences</taxon>
        <taxon>metagenomes</taxon>
        <taxon>ecological metagenomes</taxon>
    </lineage>
</organism>
<reference evidence="2" key="1">
    <citation type="submission" date="2018-05" db="EMBL/GenBank/DDBJ databases">
        <authorList>
            <person name="Lanie J.A."/>
            <person name="Ng W.-L."/>
            <person name="Kazmierczak K.M."/>
            <person name="Andrzejewski T.M."/>
            <person name="Davidsen T.M."/>
            <person name="Wayne K.J."/>
            <person name="Tettelin H."/>
            <person name="Glass J.I."/>
            <person name="Rusch D."/>
            <person name="Podicherti R."/>
            <person name="Tsui H.-C.T."/>
            <person name="Winkler M.E."/>
        </authorList>
    </citation>
    <scope>NUCLEOTIDE SEQUENCE</scope>
</reference>
<feature type="domain" description="XdhC- CoxI" evidence="1">
    <location>
        <begin position="13"/>
        <end position="73"/>
    </location>
</feature>
<dbReference type="AlphaFoldDB" id="A0A383A058"/>
<dbReference type="PANTHER" id="PTHR30388">
    <property type="entry name" value="ALDEHYDE OXIDOREDUCTASE MOLYBDENUM COFACTOR ASSEMBLY PROTEIN"/>
    <property type="match status" value="1"/>
</dbReference>
<dbReference type="EMBL" id="UINC01187950">
    <property type="protein sequence ID" value="SVE00940.1"/>
    <property type="molecule type" value="Genomic_DNA"/>
</dbReference>
<name>A0A383A058_9ZZZZ</name>
<gene>
    <name evidence="2" type="ORF">METZ01_LOCUS453794</name>
</gene>
<sequence length="124" mass="13208">MEEVFREALNLSKKGESYVIATVVDTKGSTPQKPGAKLLVREDGSGVGTLGGGCVEGDIWFAAKMLLKEGGDPTITDYLLNEEIAAREGLVCGGTMYFLIDPVLRPDVALKPTKEIVDAYDGVS</sequence>
<dbReference type="Pfam" id="PF02625">
    <property type="entry name" value="XdhC_CoxI"/>
    <property type="match status" value="1"/>
</dbReference>
<dbReference type="InterPro" id="IPR003777">
    <property type="entry name" value="XdhC_CoxI"/>
</dbReference>
<accession>A0A383A058</accession>
<dbReference type="InterPro" id="IPR052698">
    <property type="entry name" value="MoCofactor_Util/Proc"/>
</dbReference>
<feature type="non-terminal residue" evidence="2">
    <location>
        <position position="124"/>
    </location>
</feature>
<protein>
    <recommendedName>
        <fullName evidence="1">XdhC- CoxI domain-containing protein</fullName>
    </recommendedName>
</protein>
<evidence type="ECO:0000313" key="2">
    <source>
        <dbReference type="EMBL" id="SVE00940.1"/>
    </source>
</evidence>